<accession>A0A1L8CH18</accession>
<protein>
    <submittedName>
        <fullName evidence="1">Uncharacterized protein</fullName>
    </submittedName>
</protein>
<comment type="caution">
    <text evidence="1">The sequence shown here is derived from an EMBL/GenBank/DDBJ whole genome shotgun (WGS) entry which is preliminary data.</text>
</comment>
<name>A0A1L8CH18_9LACO</name>
<reference evidence="1 2" key="1">
    <citation type="journal article" date="2016" name="Syst. Appl. Microbiol.">
        <title>Genomic characterization of a fructophilic bee symbiont Lactobacillus kunkeei reveals its niche-specific adaptation.</title>
        <authorList>
            <person name="Maeno S."/>
            <person name="Tanizawa Y."/>
            <person name="Kanesaki Y."/>
            <person name="Kubota E."/>
            <person name="Kumar H."/>
            <person name="Dicks L."/>
            <person name="Salminen S."/>
            <person name="Nakagawa J."/>
            <person name="Arita M."/>
            <person name="Endo A."/>
        </authorList>
    </citation>
    <scope>NUCLEOTIDE SEQUENCE [LARGE SCALE GENOMIC DNA]</scope>
    <source>
        <strain evidence="1 2">FF30-6</strain>
    </source>
</reference>
<organism evidence="1 2">
    <name type="scientific">Apilactobacillus kunkeei</name>
    <dbReference type="NCBI Taxonomy" id="148814"/>
    <lineage>
        <taxon>Bacteria</taxon>
        <taxon>Bacillati</taxon>
        <taxon>Bacillota</taxon>
        <taxon>Bacilli</taxon>
        <taxon>Lactobacillales</taxon>
        <taxon>Lactobacillaceae</taxon>
        <taxon>Apilactobacillus</taxon>
    </lineage>
</organism>
<dbReference type="Proteomes" id="UP000186588">
    <property type="component" value="Unassembled WGS sequence"/>
</dbReference>
<dbReference type="AlphaFoldDB" id="A0A1L8CH18"/>
<sequence>MPQITFHDYTIFYQDHMLPFFDQKRDAILFVRYLAENDGGKAYDDSQLTIEYDDGIVFTPLWNIKIKQTNDKEFILDFKG</sequence>
<evidence type="ECO:0000313" key="1">
    <source>
        <dbReference type="EMBL" id="GAT90491.1"/>
    </source>
</evidence>
<dbReference type="EMBL" id="BDDX01000005">
    <property type="protein sequence ID" value="GAT90491.1"/>
    <property type="molecule type" value="Genomic_DNA"/>
</dbReference>
<dbReference type="RefSeq" id="WP_094750704.1">
    <property type="nucleotide sequence ID" value="NZ_BDDX01000005.1"/>
</dbReference>
<gene>
    <name evidence="1" type="ORF">FF306_00589</name>
</gene>
<evidence type="ECO:0000313" key="2">
    <source>
        <dbReference type="Proteomes" id="UP000186588"/>
    </source>
</evidence>
<proteinExistence type="predicted"/>